<evidence type="ECO:0000259" key="3">
    <source>
        <dbReference type="Pfam" id="PF00889"/>
    </source>
</evidence>
<keyword evidence="1" id="KW-0251">Elongation factor</keyword>
<proteinExistence type="predicted"/>
<evidence type="ECO:0000313" key="5">
    <source>
        <dbReference type="Proteomes" id="UP000631114"/>
    </source>
</evidence>
<organism evidence="4 5">
    <name type="scientific">Coptis chinensis</name>
    <dbReference type="NCBI Taxonomy" id="261450"/>
    <lineage>
        <taxon>Eukaryota</taxon>
        <taxon>Viridiplantae</taxon>
        <taxon>Streptophyta</taxon>
        <taxon>Embryophyta</taxon>
        <taxon>Tracheophyta</taxon>
        <taxon>Spermatophyta</taxon>
        <taxon>Magnoliopsida</taxon>
        <taxon>Ranunculales</taxon>
        <taxon>Ranunculaceae</taxon>
        <taxon>Coptidoideae</taxon>
        <taxon>Coptis</taxon>
    </lineage>
</organism>
<dbReference type="PANTHER" id="PTHR11741:SF0">
    <property type="entry name" value="ELONGATION FACTOR TS, MITOCHONDRIAL"/>
    <property type="match status" value="1"/>
</dbReference>
<dbReference type="InterPro" id="IPR014039">
    <property type="entry name" value="Transl_elong_EFTs/EF1B_dimer"/>
</dbReference>
<dbReference type="Pfam" id="PF00889">
    <property type="entry name" value="EF_TS"/>
    <property type="match status" value="1"/>
</dbReference>
<dbReference type="GO" id="GO:0070125">
    <property type="term" value="P:mitochondrial translational elongation"/>
    <property type="evidence" value="ECO:0007669"/>
    <property type="project" value="TreeGrafter"/>
</dbReference>
<protein>
    <recommendedName>
        <fullName evidence="3">Translation elongation factor EFTs/EF1B dimerisation domain-containing protein</fullName>
    </recommendedName>
</protein>
<dbReference type="GO" id="GO:0005739">
    <property type="term" value="C:mitochondrion"/>
    <property type="evidence" value="ECO:0007669"/>
    <property type="project" value="GOC"/>
</dbReference>
<dbReference type="OrthoDB" id="277235at2759"/>
<comment type="caution">
    <text evidence="4">The sequence shown here is derived from an EMBL/GenBank/DDBJ whole genome shotgun (WGS) entry which is preliminary data.</text>
</comment>
<accession>A0A835I466</accession>
<dbReference type="InterPro" id="IPR001816">
    <property type="entry name" value="Transl_elong_EFTs/EF1B"/>
</dbReference>
<dbReference type="PANTHER" id="PTHR11741">
    <property type="entry name" value="ELONGATION FACTOR TS"/>
    <property type="match status" value="1"/>
</dbReference>
<dbReference type="GO" id="GO:0003746">
    <property type="term" value="F:translation elongation factor activity"/>
    <property type="evidence" value="ECO:0007669"/>
    <property type="project" value="UniProtKB-KW"/>
</dbReference>
<dbReference type="Proteomes" id="UP000631114">
    <property type="component" value="Unassembled WGS sequence"/>
</dbReference>
<sequence>MKFYALIEEDTDTSSPCHWEKSFALLLRMWKRRFFRLSCNLIFERSVVVGSENQTLTAEVDSPFVVQNLGCTWFLDLEEVPNQGVLDAVSGDMGRPLRLLHVIQDVLVKKRSKTIEQAAAISVDEAVGSTGCHPQTPPHVVTTVESTGDCGMDDGPVKKKPDMDKQRDIQAIKAGLPNKTCLRRRPGHVSLDVTPGVTLSLVSDTVAVLGSHEPVPVQEEKEVPVQTWFECNKQELKINLNHPKLSGETTVQGAITEVAAIVGENVKLRRAYTELKINLDHPKLSGETTVQGAITEVATIVGENVKLRRGYIVSTSSHGVVSSYLHKSPQPGLGRLADIVTLESEDMKVLLDALHRVGSELAMH</sequence>
<reference evidence="4 5" key="1">
    <citation type="submission" date="2020-10" db="EMBL/GenBank/DDBJ databases">
        <title>The Coptis chinensis genome and diversification of protoberbering-type alkaloids.</title>
        <authorList>
            <person name="Wang B."/>
            <person name="Shu S."/>
            <person name="Song C."/>
            <person name="Liu Y."/>
        </authorList>
    </citation>
    <scope>NUCLEOTIDE SEQUENCE [LARGE SCALE GENOMIC DNA]</scope>
    <source>
        <strain evidence="4">HL-2020</strain>
        <tissue evidence="4">Leaf</tissue>
    </source>
</reference>
<evidence type="ECO:0000256" key="1">
    <source>
        <dbReference type="ARBA" id="ARBA00022768"/>
    </source>
</evidence>
<evidence type="ECO:0000313" key="4">
    <source>
        <dbReference type="EMBL" id="KAF9608818.1"/>
    </source>
</evidence>
<keyword evidence="2" id="KW-0648">Protein biosynthesis</keyword>
<keyword evidence="5" id="KW-1185">Reference proteome</keyword>
<dbReference type="InterPro" id="IPR036402">
    <property type="entry name" value="EF-Ts_dimer_sf"/>
</dbReference>
<feature type="non-terminal residue" evidence="4">
    <location>
        <position position="1"/>
    </location>
</feature>
<feature type="domain" description="Translation elongation factor EFTs/EF1B dimerisation" evidence="3">
    <location>
        <begin position="281"/>
        <end position="364"/>
    </location>
</feature>
<gene>
    <name evidence="4" type="ORF">IFM89_011856</name>
</gene>
<dbReference type="EMBL" id="JADFTS010000004">
    <property type="protein sequence ID" value="KAF9608818.1"/>
    <property type="molecule type" value="Genomic_DNA"/>
</dbReference>
<dbReference type="AlphaFoldDB" id="A0A835I466"/>
<dbReference type="Gene3D" id="3.30.479.20">
    <property type="entry name" value="Elongation factor Ts, dimerisation domain"/>
    <property type="match status" value="1"/>
</dbReference>
<evidence type="ECO:0000256" key="2">
    <source>
        <dbReference type="ARBA" id="ARBA00022917"/>
    </source>
</evidence>
<name>A0A835I466_9MAGN</name>